<reference evidence="1" key="2">
    <citation type="submission" date="2023-06" db="EMBL/GenBank/DDBJ databases">
        <authorList>
            <consortium name="Lawrence Berkeley National Laboratory"/>
            <person name="Haridas S."/>
            <person name="Hensen N."/>
            <person name="Bonometti L."/>
            <person name="Westerberg I."/>
            <person name="Brannstrom I.O."/>
            <person name="Guillou S."/>
            <person name="Cros-Aarteil S."/>
            <person name="Calhoun S."/>
            <person name="Kuo A."/>
            <person name="Mondo S."/>
            <person name="Pangilinan J."/>
            <person name="Riley R."/>
            <person name="Labutti K."/>
            <person name="Andreopoulos B."/>
            <person name="Lipzen A."/>
            <person name="Chen C."/>
            <person name="Yanf M."/>
            <person name="Daum C."/>
            <person name="Ng V."/>
            <person name="Clum A."/>
            <person name="Steindorff A."/>
            <person name="Ohm R."/>
            <person name="Martin F."/>
            <person name="Silar P."/>
            <person name="Natvig D."/>
            <person name="Lalanne C."/>
            <person name="Gautier V."/>
            <person name="Ament-Velasquez S.L."/>
            <person name="Kruys A."/>
            <person name="Hutchinson M.I."/>
            <person name="Powell A.J."/>
            <person name="Barry K."/>
            <person name="Miller A.N."/>
            <person name="Grigoriev I.V."/>
            <person name="Debuchy R."/>
            <person name="Gladieux P."/>
            <person name="Thoren M.H."/>
            <person name="Johannesson H."/>
        </authorList>
    </citation>
    <scope>NUCLEOTIDE SEQUENCE</scope>
    <source>
        <strain evidence="1">CBS 958.72</strain>
    </source>
</reference>
<gene>
    <name evidence="1" type="ORF">B0T24DRAFT_617161</name>
</gene>
<accession>A0AAE0KFP1</accession>
<dbReference type="PANTHER" id="PTHR35204:SF1">
    <property type="entry name" value="ENTEROTOXIN"/>
    <property type="match status" value="1"/>
</dbReference>
<dbReference type="EMBL" id="JAULSN010000003">
    <property type="protein sequence ID" value="KAK3375849.1"/>
    <property type="molecule type" value="Genomic_DNA"/>
</dbReference>
<proteinExistence type="predicted"/>
<protein>
    <submittedName>
        <fullName evidence="1">Uncharacterized protein</fullName>
    </submittedName>
</protein>
<keyword evidence="2" id="KW-1185">Reference proteome</keyword>
<dbReference type="Proteomes" id="UP001287356">
    <property type="component" value="Unassembled WGS sequence"/>
</dbReference>
<evidence type="ECO:0000313" key="1">
    <source>
        <dbReference type="EMBL" id="KAK3375849.1"/>
    </source>
</evidence>
<comment type="caution">
    <text evidence="1">The sequence shown here is derived from an EMBL/GenBank/DDBJ whole genome shotgun (WGS) entry which is preliminary data.</text>
</comment>
<dbReference type="AlphaFoldDB" id="A0AAE0KFP1"/>
<reference evidence="1" key="1">
    <citation type="journal article" date="2023" name="Mol. Phylogenet. Evol.">
        <title>Genome-scale phylogeny and comparative genomics of the fungal order Sordariales.</title>
        <authorList>
            <person name="Hensen N."/>
            <person name="Bonometti L."/>
            <person name="Westerberg I."/>
            <person name="Brannstrom I.O."/>
            <person name="Guillou S."/>
            <person name="Cros-Aarteil S."/>
            <person name="Calhoun S."/>
            <person name="Haridas S."/>
            <person name="Kuo A."/>
            <person name="Mondo S."/>
            <person name="Pangilinan J."/>
            <person name="Riley R."/>
            <person name="LaButti K."/>
            <person name="Andreopoulos B."/>
            <person name="Lipzen A."/>
            <person name="Chen C."/>
            <person name="Yan M."/>
            <person name="Daum C."/>
            <person name="Ng V."/>
            <person name="Clum A."/>
            <person name="Steindorff A."/>
            <person name="Ohm R.A."/>
            <person name="Martin F."/>
            <person name="Silar P."/>
            <person name="Natvig D.O."/>
            <person name="Lalanne C."/>
            <person name="Gautier V."/>
            <person name="Ament-Velasquez S.L."/>
            <person name="Kruys A."/>
            <person name="Hutchinson M.I."/>
            <person name="Powell A.J."/>
            <person name="Barry K."/>
            <person name="Miller A.N."/>
            <person name="Grigoriev I.V."/>
            <person name="Debuchy R."/>
            <person name="Gladieux P."/>
            <person name="Hiltunen Thoren M."/>
            <person name="Johannesson H."/>
        </authorList>
    </citation>
    <scope>NUCLEOTIDE SEQUENCE</scope>
    <source>
        <strain evidence="1">CBS 958.72</strain>
    </source>
</reference>
<sequence>MKTRPVLRHFAAGLAAATFLIFWGASDFGSSEEAARHNGFHIFNAVHSALRQWGSSLNHNGLLLFLATVPNDILLYHGDNVLD</sequence>
<name>A0AAE0KFP1_9PEZI</name>
<evidence type="ECO:0000313" key="2">
    <source>
        <dbReference type="Proteomes" id="UP001287356"/>
    </source>
</evidence>
<organism evidence="1 2">
    <name type="scientific">Lasiosphaeria ovina</name>
    <dbReference type="NCBI Taxonomy" id="92902"/>
    <lineage>
        <taxon>Eukaryota</taxon>
        <taxon>Fungi</taxon>
        <taxon>Dikarya</taxon>
        <taxon>Ascomycota</taxon>
        <taxon>Pezizomycotina</taxon>
        <taxon>Sordariomycetes</taxon>
        <taxon>Sordariomycetidae</taxon>
        <taxon>Sordariales</taxon>
        <taxon>Lasiosphaeriaceae</taxon>
        <taxon>Lasiosphaeria</taxon>
    </lineage>
</organism>
<dbReference type="InterPro" id="IPR038921">
    <property type="entry name" value="YOR389W-like"/>
</dbReference>
<dbReference type="PANTHER" id="PTHR35204">
    <property type="entry name" value="YALI0A21131P"/>
    <property type="match status" value="1"/>
</dbReference>